<feature type="domain" description="Fucolectin tachylectin-4 pentraxin-1" evidence="9">
    <location>
        <begin position="13"/>
        <end position="160"/>
    </location>
</feature>
<dbReference type="Pfam" id="PF22633">
    <property type="entry name" value="F5_F8_type_C_2"/>
    <property type="match status" value="2"/>
</dbReference>
<reference evidence="11" key="1">
    <citation type="submission" date="2025-08" db="UniProtKB">
        <authorList>
            <consortium name="RefSeq"/>
        </authorList>
    </citation>
    <scope>IDENTIFICATION</scope>
    <source>
        <tissue evidence="11">Gonad</tissue>
    </source>
</reference>
<dbReference type="PANTHER" id="PTHR45713">
    <property type="entry name" value="FTP DOMAIN-CONTAINING PROTEIN"/>
    <property type="match status" value="1"/>
</dbReference>
<feature type="compositionally biased region" description="Low complexity" evidence="8">
    <location>
        <begin position="365"/>
        <end position="375"/>
    </location>
</feature>
<evidence type="ECO:0000256" key="5">
    <source>
        <dbReference type="ARBA" id="ARBA00022734"/>
    </source>
</evidence>
<dbReference type="GO" id="GO:0046872">
    <property type="term" value="F:metal ion binding"/>
    <property type="evidence" value="ECO:0007669"/>
    <property type="project" value="UniProtKB-KW"/>
</dbReference>
<feature type="domain" description="Fucolectin tachylectin-4 pentraxin-1" evidence="9">
    <location>
        <begin position="201"/>
        <end position="348"/>
    </location>
</feature>
<feature type="region of interest" description="Disordered" evidence="8">
    <location>
        <begin position="362"/>
        <end position="389"/>
    </location>
</feature>
<dbReference type="SMART" id="SM00607">
    <property type="entry name" value="FTP"/>
    <property type="match status" value="2"/>
</dbReference>
<evidence type="ECO:0000259" key="9">
    <source>
        <dbReference type="SMART" id="SM00607"/>
    </source>
</evidence>
<dbReference type="InterPro" id="IPR008979">
    <property type="entry name" value="Galactose-bd-like_sf"/>
</dbReference>
<sequence>MCHTRIVVLPRADPNIALGRPAFQSSVGWNGSAGRGVDGNTYSHYFTDQWVDSGSCLHTEFEHNPMWWVDLGQSFPINRVVIFNRQDPCCWDRVNPFNIHIGESGNATDNPKCGGDHQLDRVNQPSISVPCQGMTGRHVGVRLPGYHRALSLCEVQVFSDSGWLSSTARIPVVGTESTPSTSTSGSPAVSPTTPIVLPRADTNIALGRPAFQSSVEWNGSAGRGVDGNTYSHYFTDQWVDSGSCLHTEFEHNPMWWVDLGQSFPINRVVIFNRQDPCCWDRVNPFNIHIGESGNVTDNPKCGGDHQLDRVNQPSISVPCQGMTGRYVGVRLPGYHRALSLCEVQVFSDSGWLSSTARIPVVGTESTPSTSTSGSPAMPPTTPIVGGTFV</sequence>
<accession>A0A6P4Y9S5</accession>
<evidence type="ECO:0000256" key="8">
    <source>
        <dbReference type="SAM" id="MobiDB-lite"/>
    </source>
</evidence>
<dbReference type="GO" id="GO:0001868">
    <property type="term" value="P:regulation of complement activation, lectin pathway"/>
    <property type="evidence" value="ECO:0007669"/>
    <property type="project" value="UniProtKB-ARBA"/>
</dbReference>
<dbReference type="KEGG" id="bbel:109463272"/>
<dbReference type="OrthoDB" id="547680at2759"/>
<dbReference type="Gene3D" id="2.60.120.260">
    <property type="entry name" value="Galactose-binding domain-like"/>
    <property type="match status" value="2"/>
</dbReference>
<keyword evidence="7" id="KW-1015">Disulfide bond</keyword>
<dbReference type="InterPro" id="IPR051941">
    <property type="entry name" value="BG_Antigen-Binding_Lectin"/>
</dbReference>
<dbReference type="InterPro" id="IPR006585">
    <property type="entry name" value="FTP1"/>
</dbReference>
<dbReference type="PANTHER" id="PTHR45713:SF6">
    <property type="entry name" value="F5_8 TYPE C DOMAIN-CONTAINING PROTEIN"/>
    <property type="match status" value="1"/>
</dbReference>
<dbReference type="GeneID" id="109463272"/>
<evidence type="ECO:0000313" key="11">
    <source>
        <dbReference type="RefSeq" id="XP_019615572.1"/>
    </source>
</evidence>
<comment type="function">
    <text evidence="1">Acts as a defensive agent. Recognizes blood group fucosylated oligosaccharides including A, B, H and Lewis B-type antigens. Does not recognize Lewis A antigen and has low affinity for monovalent haptens.</text>
</comment>
<keyword evidence="6" id="KW-0106">Calcium</keyword>
<evidence type="ECO:0000256" key="7">
    <source>
        <dbReference type="ARBA" id="ARBA00023157"/>
    </source>
</evidence>
<protein>
    <submittedName>
        <fullName evidence="11">Uncharacterized protein LOC109463272</fullName>
    </submittedName>
</protein>
<comment type="subunit">
    <text evidence="3">Homotrimer.</text>
</comment>
<evidence type="ECO:0000256" key="6">
    <source>
        <dbReference type="ARBA" id="ARBA00022837"/>
    </source>
</evidence>
<evidence type="ECO:0000313" key="10">
    <source>
        <dbReference type="Proteomes" id="UP000515135"/>
    </source>
</evidence>
<proteinExistence type="inferred from homology"/>
<dbReference type="RefSeq" id="XP_019615572.1">
    <property type="nucleotide sequence ID" value="XM_019760013.1"/>
</dbReference>
<comment type="similarity">
    <text evidence="2">Belongs to the fucolectin family.</text>
</comment>
<dbReference type="GO" id="GO:0010185">
    <property type="term" value="P:regulation of cellular defense response"/>
    <property type="evidence" value="ECO:0007669"/>
    <property type="project" value="UniProtKB-ARBA"/>
</dbReference>
<evidence type="ECO:0000256" key="1">
    <source>
        <dbReference type="ARBA" id="ARBA00002219"/>
    </source>
</evidence>
<dbReference type="GO" id="GO:0042806">
    <property type="term" value="F:fucose binding"/>
    <property type="evidence" value="ECO:0007669"/>
    <property type="project" value="UniProtKB-ARBA"/>
</dbReference>
<evidence type="ECO:0000256" key="4">
    <source>
        <dbReference type="ARBA" id="ARBA00022723"/>
    </source>
</evidence>
<organism evidence="10 11">
    <name type="scientific">Branchiostoma belcheri</name>
    <name type="common">Amphioxus</name>
    <dbReference type="NCBI Taxonomy" id="7741"/>
    <lineage>
        <taxon>Eukaryota</taxon>
        <taxon>Metazoa</taxon>
        <taxon>Chordata</taxon>
        <taxon>Cephalochordata</taxon>
        <taxon>Leptocardii</taxon>
        <taxon>Amphioxiformes</taxon>
        <taxon>Branchiostomatidae</taxon>
        <taxon>Branchiostoma</taxon>
    </lineage>
</organism>
<feature type="region of interest" description="Disordered" evidence="8">
    <location>
        <begin position="175"/>
        <end position="194"/>
    </location>
</feature>
<evidence type="ECO:0000256" key="3">
    <source>
        <dbReference type="ARBA" id="ARBA00011233"/>
    </source>
</evidence>
<keyword evidence="5" id="KW-0430">Lectin</keyword>
<evidence type="ECO:0000256" key="2">
    <source>
        <dbReference type="ARBA" id="ARBA00010147"/>
    </source>
</evidence>
<name>A0A6P4Y9S5_BRABE</name>
<dbReference type="SUPFAM" id="SSF49785">
    <property type="entry name" value="Galactose-binding domain-like"/>
    <property type="match status" value="2"/>
</dbReference>
<gene>
    <name evidence="11" type="primary">LOC109463272</name>
</gene>
<keyword evidence="10" id="KW-1185">Reference proteome</keyword>
<dbReference type="Proteomes" id="UP000515135">
    <property type="component" value="Unplaced"/>
</dbReference>
<keyword evidence="4" id="KW-0479">Metal-binding</keyword>
<dbReference type="AlphaFoldDB" id="A0A6P4Y9S5"/>